<evidence type="ECO:0000259" key="6">
    <source>
        <dbReference type="Pfam" id="PF05199"/>
    </source>
</evidence>
<comment type="caution">
    <text evidence="7">The sequence shown here is derived from an EMBL/GenBank/DDBJ whole genome shotgun (WGS) entry which is preliminary data.</text>
</comment>
<protein>
    <submittedName>
        <fullName evidence="7">GMC family oxidoreductase</fullName>
    </submittedName>
</protein>
<dbReference type="InterPro" id="IPR051473">
    <property type="entry name" value="P2Ox-like"/>
</dbReference>
<dbReference type="Pfam" id="PF13450">
    <property type="entry name" value="NAD_binding_8"/>
    <property type="match status" value="1"/>
</dbReference>
<evidence type="ECO:0000313" key="8">
    <source>
        <dbReference type="Proteomes" id="UP000526501"/>
    </source>
</evidence>
<dbReference type="Gene3D" id="3.50.50.60">
    <property type="entry name" value="FAD/NAD(P)-binding domain"/>
    <property type="match status" value="2"/>
</dbReference>
<keyword evidence="8" id="KW-1185">Reference proteome</keyword>
<dbReference type="AlphaFoldDB" id="A0A7X1B9M0"/>
<dbReference type="GO" id="GO:0016614">
    <property type="term" value="F:oxidoreductase activity, acting on CH-OH group of donors"/>
    <property type="evidence" value="ECO:0007669"/>
    <property type="project" value="InterPro"/>
</dbReference>
<dbReference type="RefSeq" id="WP_185660812.1">
    <property type="nucleotide sequence ID" value="NZ_CAWPOO010000012.1"/>
</dbReference>
<comment type="cofactor">
    <cofactor evidence="1">
        <name>FAD</name>
        <dbReference type="ChEBI" id="CHEBI:57692"/>
    </cofactor>
</comment>
<name>A0A7X1B9M0_9BACT</name>
<dbReference type="InterPro" id="IPR036188">
    <property type="entry name" value="FAD/NAD-bd_sf"/>
</dbReference>
<dbReference type="EMBL" id="JACHVC010000012">
    <property type="protein sequence ID" value="MBC2606943.1"/>
    <property type="molecule type" value="Genomic_DNA"/>
</dbReference>
<sequence>MKSDSAEYVIVGGGIAGLSLADKLSAEGHDCLVLEAGSSNPVGDWRKLKWYDETRDLFEVDSSRAYNVQLSRVKALGGGTEAWEGYIPRWNETDFKLSSKFGVGKDWPFGYEEIEPYYSEAEYFLGAAGEASNPADSFRSKPYPLPPFEWSPYEKGVACRSKHIGVVWHPYPQARNSRPYGRRSNCNEIGTCNLCPIQARWSPRATLVPRLASRSNVRIETDATCRLARFDSRGNPEAVLISRKGGEERWVEFSKLILASGAIECSRWLLLIRRSMVGRDGFWSNPRIGTGYMDHPVIRVRADLDWHTGYSRQTNILATSHHFREYEPSTGAWGFCLNLNRRDLPRLWLAAHFEMPAVEENCIRLSSESLDCFGDPVARLKIGTDFNGFESTTERIHKSLQDVALAVGGRNLRYDPLQLWACHPMGGCSISNSEKEGVVDSNLKIWGTENCYVLSNGVFASGASVNPTLTLLSLSFRLSKHLLQNEGWNR</sequence>
<keyword evidence="5" id="KW-0560">Oxidoreductase</keyword>
<accession>A0A7X1B9M0</accession>
<evidence type="ECO:0000313" key="7">
    <source>
        <dbReference type="EMBL" id="MBC2606943.1"/>
    </source>
</evidence>
<evidence type="ECO:0000256" key="2">
    <source>
        <dbReference type="ARBA" id="ARBA00010790"/>
    </source>
</evidence>
<gene>
    <name evidence="7" type="ORF">H5P27_12895</name>
</gene>
<dbReference type="PANTHER" id="PTHR42784:SF1">
    <property type="entry name" value="PYRANOSE 2-OXIDASE"/>
    <property type="match status" value="1"/>
</dbReference>
<evidence type="ECO:0000256" key="3">
    <source>
        <dbReference type="ARBA" id="ARBA00022630"/>
    </source>
</evidence>
<reference evidence="7 8" key="1">
    <citation type="submission" date="2020-07" db="EMBL/GenBank/DDBJ databases">
        <authorList>
            <person name="Feng X."/>
        </authorList>
    </citation>
    <scope>NUCLEOTIDE SEQUENCE [LARGE SCALE GENOMIC DNA]</scope>
    <source>
        <strain evidence="7 8">JCM23202</strain>
    </source>
</reference>
<evidence type="ECO:0000256" key="5">
    <source>
        <dbReference type="ARBA" id="ARBA00023002"/>
    </source>
</evidence>
<dbReference type="Pfam" id="PF05199">
    <property type="entry name" value="GMC_oxred_C"/>
    <property type="match status" value="1"/>
</dbReference>
<dbReference type="InterPro" id="IPR007867">
    <property type="entry name" value="GMC_OxRtase_C"/>
</dbReference>
<dbReference type="Proteomes" id="UP000526501">
    <property type="component" value="Unassembled WGS sequence"/>
</dbReference>
<feature type="domain" description="Glucose-methanol-choline oxidoreductase C-terminal" evidence="6">
    <location>
        <begin position="421"/>
        <end position="473"/>
    </location>
</feature>
<organism evidence="7 8">
    <name type="scientific">Pelagicoccus albus</name>
    <dbReference type="NCBI Taxonomy" id="415222"/>
    <lineage>
        <taxon>Bacteria</taxon>
        <taxon>Pseudomonadati</taxon>
        <taxon>Verrucomicrobiota</taxon>
        <taxon>Opitutia</taxon>
        <taxon>Puniceicoccales</taxon>
        <taxon>Pelagicoccaceae</taxon>
        <taxon>Pelagicoccus</taxon>
    </lineage>
</organism>
<evidence type="ECO:0000256" key="4">
    <source>
        <dbReference type="ARBA" id="ARBA00022827"/>
    </source>
</evidence>
<dbReference type="SUPFAM" id="SSF51905">
    <property type="entry name" value="FAD/NAD(P)-binding domain"/>
    <property type="match status" value="1"/>
</dbReference>
<keyword evidence="4" id="KW-0274">FAD</keyword>
<dbReference type="PANTHER" id="PTHR42784">
    <property type="entry name" value="PYRANOSE 2-OXIDASE"/>
    <property type="match status" value="1"/>
</dbReference>
<keyword evidence="3" id="KW-0285">Flavoprotein</keyword>
<evidence type="ECO:0000256" key="1">
    <source>
        <dbReference type="ARBA" id="ARBA00001974"/>
    </source>
</evidence>
<comment type="similarity">
    <text evidence="2">Belongs to the GMC oxidoreductase family.</text>
</comment>
<proteinExistence type="inferred from homology"/>